<name>A0ABV6T8R8_9ACTN</name>
<evidence type="ECO:0000313" key="2">
    <source>
        <dbReference type="EMBL" id="MFC0842182.1"/>
    </source>
</evidence>
<protein>
    <recommendedName>
        <fullName evidence="4">Secreted protein</fullName>
    </recommendedName>
</protein>
<evidence type="ECO:0000313" key="3">
    <source>
        <dbReference type="Proteomes" id="UP001589887"/>
    </source>
</evidence>
<keyword evidence="3" id="KW-1185">Reference proteome</keyword>
<dbReference type="RefSeq" id="WP_394316074.1">
    <property type="nucleotide sequence ID" value="NZ_JBHMQV010000001.1"/>
</dbReference>
<evidence type="ECO:0000256" key="1">
    <source>
        <dbReference type="SAM" id="SignalP"/>
    </source>
</evidence>
<keyword evidence="1" id="KW-0732">Signal</keyword>
<dbReference type="Proteomes" id="UP001589887">
    <property type="component" value="Unassembled WGS sequence"/>
</dbReference>
<comment type="caution">
    <text evidence="2">The sequence shown here is derived from an EMBL/GenBank/DDBJ whole genome shotgun (WGS) entry which is preliminary data.</text>
</comment>
<proteinExistence type="predicted"/>
<evidence type="ECO:0008006" key="4">
    <source>
        <dbReference type="Google" id="ProtNLM"/>
    </source>
</evidence>
<gene>
    <name evidence="2" type="ORF">ACFH04_00275</name>
</gene>
<dbReference type="EMBL" id="JBHMQV010000001">
    <property type="protein sequence ID" value="MFC0842182.1"/>
    <property type="molecule type" value="Genomic_DNA"/>
</dbReference>
<reference evidence="2 3" key="1">
    <citation type="submission" date="2024-09" db="EMBL/GenBank/DDBJ databases">
        <authorList>
            <person name="Sun Q."/>
            <person name="Mori K."/>
        </authorList>
    </citation>
    <scope>NUCLEOTIDE SEQUENCE [LARGE SCALE GENOMIC DNA]</scope>
    <source>
        <strain evidence="2 3">JCM 4557</strain>
    </source>
</reference>
<feature type="chain" id="PRO_5046201595" description="Secreted protein" evidence="1">
    <location>
        <begin position="26"/>
        <end position="76"/>
    </location>
</feature>
<accession>A0ABV6T8R8</accession>
<organism evidence="2 3">
    <name type="scientific">Streptomyces noboritoensis</name>
    <dbReference type="NCBI Taxonomy" id="67337"/>
    <lineage>
        <taxon>Bacteria</taxon>
        <taxon>Bacillati</taxon>
        <taxon>Actinomycetota</taxon>
        <taxon>Actinomycetes</taxon>
        <taxon>Kitasatosporales</taxon>
        <taxon>Streptomycetaceae</taxon>
        <taxon>Streptomyces</taxon>
    </lineage>
</organism>
<feature type="signal peptide" evidence="1">
    <location>
        <begin position="1"/>
        <end position="25"/>
    </location>
</feature>
<sequence length="76" mass="7531">MRIARPLAIGALAFTALTATTAAVAVNSLGGTGEEGSSVVHFGADDAGLEWHSDVLDASVPANNDPANFAPDGALP</sequence>